<evidence type="ECO:0000313" key="1">
    <source>
        <dbReference type="EMBL" id="MDR7150816.1"/>
    </source>
</evidence>
<dbReference type="EMBL" id="JAVDWU010000005">
    <property type="protein sequence ID" value="MDR7150816.1"/>
    <property type="molecule type" value="Genomic_DNA"/>
</dbReference>
<dbReference type="Pfam" id="PF13318">
    <property type="entry name" value="AtzG-like"/>
    <property type="match status" value="1"/>
</dbReference>
<sequence>MNEAQTLAYVQAAAVAVDLPLDDAQAARVAVHLQRTAGMAALLDAFPLETHDEPAELFHPAPFDQPR</sequence>
<reference evidence="1 2" key="1">
    <citation type="submission" date="2023-07" db="EMBL/GenBank/DDBJ databases">
        <title>Sorghum-associated microbial communities from plants grown in Nebraska, USA.</title>
        <authorList>
            <person name="Schachtman D."/>
        </authorList>
    </citation>
    <scope>NUCLEOTIDE SEQUENCE [LARGE SCALE GENOMIC DNA]</scope>
    <source>
        <strain evidence="1 2">4249</strain>
    </source>
</reference>
<keyword evidence="2" id="KW-1185">Reference proteome</keyword>
<proteinExistence type="predicted"/>
<dbReference type="RefSeq" id="WP_310316984.1">
    <property type="nucleotide sequence ID" value="NZ_JAVDWU010000005.1"/>
</dbReference>
<accession>A0ABU1WNE6</accession>
<dbReference type="InterPro" id="IPR025148">
    <property type="entry name" value="AtzG-like"/>
</dbReference>
<name>A0ABU1WNE6_9BURK</name>
<organism evidence="1 2">
    <name type="scientific">Hydrogenophaga palleronii</name>
    <dbReference type="NCBI Taxonomy" id="65655"/>
    <lineage>
        <taxon>Bacteria</taxon>
        <taxon>Pseudomonadati</taxon>
        <taxon>Pseudomonadota</taxon>
        <taxon>Betaproteobacteria</taxon>
        <taxon>Burkholderiales</taxon>
        <taxon>Comamonadaceae</taxon>
        <taxon>Hydrogenophaga</taxon>
    </lineage>
</organism>
<gene>
    <name evidence="1" type="ORF">J2W49_002779</name>
</gene>
<evidence type="ECO:0000313" key="2">
    <source>
        <dbReference type="Proteomes" id="UP001265700"/>
    </source>
</evidence>
<dbReference type="Proteomes" id="UP001265700">
    <property type="component" value="Unassembled WGS sequence"/>
</dbReference>
<protein>
    <recommendedName>
        <fullName evidence="3">DUF4089 domain-containing protein</fullName>
    </recommendedName>
</protein>
<evidence type="ECO:0008006" key="3">
    <source>
        <dbReference type="Google" id="ProtNLM"/>
    </source>
</evidence>
<comment type="caution">
    <text evidence="1">The sequence shown here is derived from an EMBL/GenBank/DDBJ whole genome shotgun (WGS) entry which is preliminary data.</text>
</comment>